<evidence type="ECO:0000256" key="5">
    <source>
        <dbReference type="ARBA" id="ARBA00051816"/>
    </source>
</evidence>
<comment type="catalytic activity">
    <reaction evidence="5 6">
        <text>L-arginyl-[protein] + ATP = N(omega)-phospho-L-arginyl-[protein] + ADP + H(+)</text>
        <dbReference type="Rhea" id="RHEA:43384"/>
        <dbReference type="Rhea" id="RHEA-COMP:10532"/>
        <dbReference type="Rhea" id="RHEA-COMP:10533"/>
        <dbReference type="ChEBI" id="CHEBI:15378"/>
        <dbReference type="ChEBI" id="CHEBI:29965"/>
        <dbReference type="ChEBI" id="CHEBI:30616"/>
        <dbReference type="ChEBI" id="CHEBI:83226"/>
        <dbReference type="ChEBI" id="CHEBI:456216"/>
        <dbReference type="EC" id="2.7.14.1"/>
    </reaction>
</comment>
<keyword evidence="3 6" id="KW-0418">Kinase</keyword>
<feature type="short sequence motif" description="RDXXRA motif of the pArg binding pocket involved in allosteric regulation" evidence="6">
    <location>
        <begin position="338"/>
        <end position="343"/>
    </location>
</feature>
<dbReference type="EMBL" id="CP097899">
    <property type="protein sequence ID" value="URN96154.1"/>
    <property type="molecule type" value="Genomic_DNA"/>
</dbReference>
<feature type="binding site" evidence="6 7">
    <location>
        <begin position="27"/>
        <end position="31"/>
    </location>
    <ligand>
        <name>ATP</name>
        <dbReference type="ChEBI" id="CHEBI:30616"/>
    </ligand>
</feature>
<feature type="binding site" evidence="6 7">
    <location>
        <begin position="208"/>
        <end position="213"/>
    </location>
    <ligand>
        <name>ATP</name>
        <dbReference type="ChEBI" id="CHEBI:30616"/>
    </ligand>
</feature>
<dbReference type="Proteomes" id="UP001056756">
    <property type="component" value="Chromosome"/>
</dbReference>
<dbReference type="NCBIfam" id="NF002195">
    <property type="entry name" value="PRK01059.1-5"/>
    <property type="match status" value="1"/>
</dbReference>
<dbReference type="HAMAP" id="MF_00602">
    <property type="entry name" value="Prot_Arg_kinase"/>
    <property type="match status" value="1"/>
</dbReference>
<comment type="similarity">
    <text evidence="6 7 8">Belongs to the ATP:guanido phosphotransferase family.</text>
</comment>
<dbReference type="GO" id="GO:0004111">
    <property type="term" value="F:creatine kinase activity"/>
    <property type="evidence" value="ECO:0007669"/>
    <property type="project" value="InterPro"/>
</dbReference>
<keyword evidence="6" id="KW-0021">Allosteric enzyme</keyword>
<dbReference type="PANTHER" id="PTHR11547:SF38">
    <property type="entry name" value="ARGININE KINASE 1-RELATED"/>
    <property type="match status" value="1"/>
</dbReference>
<dbReference type="PROSITE" id="PS51510">
    <property type="entry name" value="PHOSPHAGEN_KINASE_C"/>
    <property type="match status" value="1"/>
</dbReference>
<evidence type="ECO:0000256" key="1">
    <source>
        <dbReference type="ARBA" id="ARBA00022679"/>
    </source>
</evidence>
<evidence type="ECO:0000256" key="8">
    <source>
        <dbReference type="RuleBase" id="RU000505"/>
    </source>
</evidence>
<dbReference type="GO" id="GO:0005524">
    <property type="term" value="F:ATP binding"/>
    <property type="evidence" value="ECO:0007669"/>
    <property type="project" value="UniProtKB-UniRule"/>
</dbReference>
<accession>A0A9J6ZIY7</accession>
<dbReference type="PROSITE" id="PS00112">
    <property type="entry name" value="PHOSPHAGEN_KINASE"/>
    <property type="match status" value="1"/>
</dbReference>
<organism evidence="10 11">
    <name type="scientific">Candidatus Pristimantibacillus lignocellulolyticus</name>
    <dbReference type="NCBI Taxonomy" id="2994561"/>
    <lineage>
        <taxon>Bacteria</taxon>
        <taxon>Bacillati</taxon>
        <taxon>Bacillota</taxon>
        <taxon>Bacilli</taxon>
        <taxon>Bacillales</taxon>
        <taxon>Paenibacillaceae</taxon>
        <taxon>Candidatus Pristimantibacillus</taxon>
    </lineage>
</organism>
<dbReference type="InterPro" id="IPR000749">
    <property type="entry name" value="ATP-guanido_PTrfase"/>
</dbReference>
<dbReference type="InterPro" id="IPR022414">
    <property type="entry name" value="ATP-guanido_PTrfase_cat"/>
</dbReference>
<evidence type="ECO:0000256" key="2">
    <source>
        <dbReference type="ARBA" id="ARBA00022741"/>
    </source>
</evidence>
<evidence type="ECO:0000259" key="9">
    <source>
        <dbReference type="PROSITE" id="PS51510"/>
    </source>
</evidence>
<feature type="binding site" evidence="6 7">
    <location>
        <begin position="177"/>
        <end position="181"/>
    </location>
    <ligand>
        <name>ATP</name>
        <dbReference type="ChEBI" id="CHEBI:30616"/>
    </ligand>
</feature>
<feature type="binding site" evidence="6 7">
    <location>
        <position position="126"/>
    </location>
    <ligand>
        <name>ATP</name>
        <dbReference type="ChEBI" id="CHEBI:30616"/>
    </ligand>
</feature>
<evidence type="ECO:0000256" key="4">
    <source>
        <dbReference type="ARBA" id="ARBA00022840"/>
    </source>
</evidence>
<dbReference type="KEGG" id="plig:NAG76_07985"/>
<comment type="activity regulation">
    <text evidence="6">Appears to be allosterically activated by the binding of pArg-containing polypeptides to the pArg-binding pocket localized in the C-terminal domain of McsB.</text>
</comment>
<dbReference type="InterPro" id="IPR014746">
    <property type="entry name" value="Gln_synth/guanido_kin_cat_dom"/>
</dbReference>
<dbReference type="GO" id="GO:1990424">
    <property type="term" value="F:protein arginine kinase activity"/>
    <property type="evidence" value="ECO:0007669"/>
    <property type="project" value="UniProtKB-EC"/>
</dbReference>
<evidence type="ECO:0000313" key="10">
    <source>
        <dbReference type="EMBL" id="URN96154.1"/>
    </source>
</evidence>
<dbReference type="Pfam" id="PF00217">
    <property type="entry name" value="ATP-gua_Ptrans"/>
    <property type="match status" value="1"/>
</dbReference>
<sequence>MTEHQFSSDALSDWMRGQGPDSDVVISSRVRLARNLNHQPFPLLATTAQSNEVLEQLLQVSDSGTLDAHGHFNTILLKDLSELDKRVLVEKHLISPNLANESRAGAVILSDNEAVSIMINEEDHLRIQCLYPGFQIMESWKLASEIDDSYEDAIEFAFDENKGYLTTCPTNVGTGLRASVMMHLPALVLTSQINRILSAVTQVGLAVRGLYGEGSEALGNLFQISNQITLGQSEQEIIDNLYGVAKQIIEHEKAARRKLLNESFRRVEDRVKRSYGILAHAAIMDSKEAAQRLSDVRLGADLGILSNVPPNVLNELLIMTQPGFLQHRYNEKLSVEDRDYKRAELIREQLNKQSESGGASL</sequence>
<comment type="function">
    <text evidence="6">Catalyzes the specific phosphorylation of arginine residues in proteins.</text>
</comment>
<evidence type="ECO:0000313" key="11">
    <source>
        <dbReference type="Proteomes" id="UP001056756"/>
    </source>
</evidence>
<feature type="binding site" evidence="6 7">
    <location>
        <position position="92"/>
    </location>
    <ligand>
        <name>ATP</name>
        <dbReference type="ChEBI" id="CHEBI:30616"/>
    </ligand>
</feature>
<keyword evidence="1 6" id="KW-0808">Transferase</keyword>
<keyword evidence="2 6" id="KW-0547">Nucleotide-binding</keyword>
<dbReference type="GO" id="GO:0005615">
    <property type="term" value="C:extracellular space"/>
    <property type="evidence" value="ECO:0007669"/>
    <property type="project" value="TreeGrafter"/>
</dbReference>
<name>A0A9J6ZIY7_9BACL</name>
<keyword evidence="4 6" id="KW-0067">ATP-binding</keyword>
<dbReference type="SUPFAM" id="SSF55931">
    <property type="entry name" value="Glutamine synthetase/guanido kinase"/>
    <property type="match status" value="1"/>
</dbReference>
<evidence type="ECO:0000256" key="6">
    <source>
        <dbReference type="HAMAP-Rule" id="MF_00602"/>
    </source>
</evidence>
<gene>
    <name evidence="6" type="primary">mcsB</name>
    <name evidence="10" type="ORF">NAG76_07985</name>
</gene>
<dbReference type="CDD" id="cd07930">
    <property type="entry name" value="bacterial_phosphagen_kinase"/>
    <property type="match status" value="1"/>
</dbReference>
<dbReference type="Gene3D" id="3.30.590.10">
    <property type="entry name" value="Glutamine synthetase/guanido kinase, catalytic domain"/>
    <property type="match status" value="1"/>
</dbReference>
<dbReference type="NCBIfam" id="NF002194">
    <property type="entry name" value="PRK01059.1-4"/>
    <property type="match status" value="1"/>
</dbReference>
<dbReference type="AlphaFoldDB" id="A0A9J6ZIY7"/>
<reference evidence="10" key="1">
    <citation type="submission" date="2022-05" db="EMBL/GenBank/DDBJ databases">
        <title>Novel bacterial taxa in a minimal lignocellulolytic consortium and its capacity to transform plastics disclosed by genome-resolved metagenomics.</title>
        <authorList>
            <person name="Rodriguez C.A.D."/>
            <person name="Diaz-Garcia L."/>
            <person name="Herrera K."/>
            <person name="Tarazona N.A."/>
            <person name="Sproer C."/>
            <person name="Overmann J."/>
            <person name="Jimenez D.J."/>
        </authorList>
    </citation>
    <scope>NUCLEOTIDE SEQUENCE</scope>
    <source>
        <strain evidence="10">MAG5</strain>
    </source>
</reference>
<dbReference type="PANTHER" id="PTHR11547">
    <property type="entry name" value="ARGININE OR CREATINE KINASE"/>
    <property type="match status" value="1"/>
</dbReference>
<dbReference type="GO" id="GO:0046314">
    <property type="term" value="P:phosphocreatine biosynthetic process"/>
    <property type="evidence" value="ECO:0007669"/>
    <property type="project" value="InterPro"/>
</dbReference>
<feature type="domain" description="Phosphagen kinase C-terminal" evidence="9">
    <location>
        <begin position="24"/>
        <end position="255"/>
    </location>
</feature>
<protein>
    <recommendedName>
        <fullName evidence="6">Protein-arginine kinase</fullName>
        <ecNumber evidence="6">2.7.14.1</ecNumber>
    </recommendedName>
</protein>
<evidence type="ECO:0000256" key="7">
    <source>
        <dbReference type="PROSITE-ProRule" id="PRU00843"/>
    </source>
</evidence>
<evidence type="ECO:0000256" key="3">
    <source>
        <dbReference type="ARBA" id="ARBA00022777"/>
    </source>
</evidence>
<dbReference type="FunFam" id="3.30.590.10:FF:000007">
    <property type="entry name" value="Protein-arginine kinase"/>
    <property type="match status" value="1"/>
</dbReference>
<dbReference type="InterPro" id="IPR022415">
    <property type="entry name" value="ATP-guanido_PTrfase_AS"/>
</dbReference>
<dbReference type="EC" id="2.7.14.1" evidence="6"/>
<dbReference type="InterPro" id="IPR023660">
    <property type="entry name" value="Arg_Kinase"/>
</dbReference>
<proteinExistence type="inferred from homology"/>